<evidence type="ECO:0000256" key="6">
    <source>
        <dbReference type="ARBA" id="ARBA00022490"/>
    </source>
</evidence>
<dbReference type="Gene3D" id="1.20.1090.10">
    <property type="entry name" value="Dehydroquinate synthase-like - alpha domain"/>
    <property type="match status" value="1"/>
</dbReference>
<dbReference type="EC" id="2.5.1.19" evidence="21"/>
<dbReference type="FunFam" id="1.20.1090.10:FF:000007">
    <property type="entry name" value="Pentafunctional AROM polypeptide"/>
    <property type="match status" value="1"/>
</dbReference>
<dbReference type="InterPro" id="IPR013708">
    <property type="entry name" value="Shikimate_DH-bd_N"/>
</dbReference>
<feature type="binding site" evidence="21">
    <location>
        <position position="347"/>
    </location>
    <ligand>
        <name>Zn(2+)</name>
        <dbReference type="ChEBI" id="CHEBI:29105"/>
        <note>catalytic</note>
    </ligand>
</feature>
<dbReference type="CDD" id="cd00502">
    <property type="entry name" value="DHQase_I"/>
    <property type="match status" value="1"/>
</dbReference>
<feature type="binding site" evidence="21">
    <location>
        <position position="226"/>
    </location>
    <ligand>
        <name>7-phospho-2-dehydro-3-deoxy-D-arabino-heptonate</name>
        <dbReference type="ChEBI" id="CHEBI:58394"/>
    </ligand>
</feature>
<dbReference type="KEGG" id="asau:88175946"/>
<dbReference type="InterPro" id="IPR016037">
    <property type="entry name" value="DHQ_synth_AroB"/>
</dbReference>
<comment type="pathway">
    <text evidence="2 21 22">Metabolic intermediate biosynthesis; chorismate biosynthesis; chorismate from D-erythrose 4-phosphate and phosphoenolpyruvate: step 5/7.</text>
</comment>
<dbReference type="InterPro" id="IPR000623">
    <property type="entry name" value="Shikimate_kinase/TSH1"/>
</dbReference>
<keyword evidence="13 21" id="KW-0067">ATP-binding</keyword>
<dbReference type="GeneID" id="88175946"/>
<accession>A0AAX4HFX1</accession>
<evidence type="ECO:0000259" key="27">
    <source>
        <dbReference type="Pfam" id="PF18317"/>
    </source>
</evidence>
<dbReference type="GO" id="GO:0003856">
    <property type="term" value="F:3-dehydroquinate synthase activity"/>
    <property type="evidence" value="ECO:0007669"/>
    <property type="project" value="UniProtKB-UniRule"/>
</dbReference>
<dbReference type="Pfam" id="PF18317">
    <property type="entry name" value="SDH_C"/>
    <property type="match status" value="1"/>
</dbReference>
<feature type="domain" description="Enolpyruvate transferase" evidence="23">
    <location>
        <begin position="486"/>
        <end position="918"/>
    </location>
</feature>
<evidence type="ECO:0000256" key="1">
    <source>
        <dbReference type="ARBA" id="ARBA00004811"/>
    </source>
</evidence>
<dbReference type="GO" id="GO:0004764">
    <property type="term" value="F:shikimate 3-dehydrogenase (NADP+) activity"/>
    <property type="evidence" value="ECO:0007669"/>
    <property type="project" value="UniProtKB-UniRule"/>
</dbReference>
<dbReference type="GO" id="GO:0008652">
    <property type="term" value="P:amino acid biosynthetic process"/>
    <property type="evidence" value="ECO:0007669"/>
    <property type="project" value="UniProtKB-KW"/>
</dbReference>
<dbReference type="FunFam" id="3.65.10.10:FF:000008">
    <property type="entry name" value="Pentafunctional AROM polypeptide"/>
    <property type="match status" value="1"/>
</dbReference>
<evidence type="ECO:0000256" key="11">
    <source>
        <dbReference type="ARBA" id="ARBA00022777"/>
    </source>
</evidence>
<feature type="binding site" evidence="21">
    <location>
        <position position="232"/>
    </location>
    <ligand>
        <name>7-phospho-2-dehydro-3-deoxy-D-arabino-heptonate</name>
        <dbReference type="ChEBI" id="CHEBI:58394"/>
    </ligand>
</feature>
<keyword evidence="15 21" id="KW-0560">Oxidoreductase</keyword>
<comment type="subcellular location">
    <subcellularLocation>
        <location evidence="21 22">Cytoplasm</location>
    </subcellularLocation>
</comment>
<feature type="binding site" evidence="21">
    <location>
        <position position="210"/>
    </location>
    <ligand>
        <name>7-phospho-2-dehydro-3-deoxy-D-arabino-heptonate</name>
        <dbReference type="ChEBI" id="CHEBI:58394"/>
    </ligand>
</feature>
<dbReference type="EC" id="2.7.1.71" evidence="21"/>
<comment type="subunit">
    <text evidence="21 22">Homodimer.</text>
</comment>
<dbReference type="CDD" id="cd01556">
    <property type="entry name" value="EPSP_synthase"/>
    <property type="match status" value="1"/>
</dbReference>
<reference evidence="29 30" key="1">
    <citation type="submission" date="2023-10" db="EMBL/GenBank/DDBJ databases">
        <title>Draft Genome Sequence of Candida saopaulonensis from a very Premature Infant with Sepsis.</title>
        <authorList>
            <person name="Ning Y."/>
            <person name="Dai R."/>
            <person name="Xiao M."/>
            <person name="Xu Y."/>
            <person name="Yan Q."/>
            <person name="Zhang L."/>
        </authorList>
    </citation>
    <scope>NUCLEOTIDE SEQUENCE [LARGE SCALE GENOMIC DNA]</scope>
    <source>
        <strain evidence="29 30">19XY460</strain>
    </source>
</reference>
<dbReference type="InterPro" id="IPR006151">
    <property type="entry name" value="Shikm_DH/Glu-tRNA_Rdtase"/>
</dbReference>
<dbReference type="InterPro" id="IPR030960">
    <property type="entry name" value="DHQS/DOIS_N"/>
</dbReference>
<dbReference type="InterPro" id="IPR041121">
    <property type="entry name" value="SDH_C"/>
</dbReference>
<feature type="binding site" evidence="21">
    <location>
        <position position="199"/>
    </location>
    <ligand>
        <name>NAD(+)</name>
        <dbReference type="ChEBI" id="CHEBI:57540"/>
    </ligand>
</feature>
<dbReference type="PRINTS" id="PR01100">
    <property type="entry name" value="SHIKIMTKNASE"/>
</dbReference>
<feature type="binding site" evidence="21">
    <location>
        <begin position="163"/>
        <end position="166"/>
    </location>
    <ligand>
        <name>NAD(+)</name>
        <dbReference type="ChEBI" id="CHEBI:57540"/>
    </ligand>
</feature>
<feature type="binding site" evidence="21">
    <location>
        <position position="242"/>
    </location>
    <ligand>
        <name>7-phospho-2-dehydro-3-deoxy-D-arabino-heptonate</name>
        <dbReference type="ChEBI" id="CHEBI:58394"/>
    </ligand>
</feature>
<dbReference type="PANTHER" id="PTHR21090">
    <property type="entry name" value="AROM/DEHYDROQUINATE SYNTHASE"/>
    <property type="match status" value="1"/>
</dbReference>
<feature type="binding site" evidence="21">
    <location>
        <position position="241"/>
    </location>
    <ligand>
        <name>NAD(+)</name>
        <dbReference type="ChEBI" id="CHEBI:57540"/>
    </ligand>
</feature>
<dbReference type="CDD" id="cd00464">
    <property type="entry name" value="SK"/>
    <property type="match status" value="1"/>
</dbReference>
<comment type="similarity">
    <text evidence="4">In the N-terminal section; belongs to the shikimate kinase family.</text>
</comment>
<dbReference type="PROSITE" id="PS00104">
    <property type="entry name" value="EPSP_SYNTHASE_1"/>
    <property type="match status" value="1"/>
</dbReference>
<dbReference type="InterPro" id="IPR036968">
    <property type="entry name" value="Enolpyruvate_Tfrase_sf"/>
</dbReference>
<comment type="pathway">
    <text evidence="21 22">Metabolic intermediate biosynthesis; chorismate biosynthesis; chorismate from D-erythrose 4-phosphate and phosphoenolpyruvate: step 2/7.</text>
</comment>
<dbReference type="GO" id="GO:0005524">
    <property type="term" value="F:ATP binding"/>
    <property type="evidence" value="ECO:0007669"/>
    <property type="project" value="UniProtKB-UniRule"/>
</dbReference>
<feature type="domain" description="3-dehydroquinate synthase N-terminal" evidence="25">
    <location>
        <begin position="158"/>
        <end position="269"/>
    </location>
</feature>
<comment type="pathway">
    <text evidence="21 22">Metabolic intermediate biosynthesis; chorismate biosynthesis; chorismate from D-erythrose 4-phosphate and phosphoenolpyruvate: step 3/7.</text>
</comment>
<dbReference type="InterPro" id="IPR008289">
    <property type="entry name" value="Pentafunct_AroM"/>
</dbReference>
<feature type="binding site" evidence="21">
    <location>
        <begin position="194"/>
        <end position="196"/>
    </location>
    <ligand>
        <name>NAD(+)</name>
        <dbReference type="ChEBI" id="CHEBI:57540"/>
    </ligand>
</feature>
<dbReference type="FunFam" id="3.65.10.10:FF:000007">
    <property type="entry name" value="Pentafunctional AROM polypeptide"/>
    <property type="match status" value="1"/>
</dbReference>
<feature type="binding site" evidence="21">
    <location>
        <begin position="274"/>
        <end position="277"/>
    </location>
    <ligand>
        <name>7-phospho-2-dehydro-3-deoxy-D-arabino-heptonate</name>
        <dbReference type="ChEBI" id="CHEBI:58394"/>
    </ligand>
</feature>
<keyword evidence="8 21" id="KW-0808">Transferase</keyword>
<comment type="catalytic activity">
    <reaction evidence="20 21 22">
        <text>shikimate + ATP = 3-phosphoshikimate + ADP + H(+)</text>
        <dbReference type="Rhea" id="RHEA:13121"/>
        <dbReference type="ChEBI" id="CHEBI:15378"/>
        <dbReference type="ChEBI" id="CHEBI:30616"/>
        <dbReference type="ChEBI" id="CHEBI:36208"/>
        <dbReference type="ChEBI" id="CHEBI:145989"/>
        <dbReference type="ChEBI" id="CHEBI:456216"/>
        <dbReference type="EC" id="2.7.1.71"/>
    </reaction>
</comment>
<evidence type="ECO:0000256" key="9">
    <source>
        <dbReference type="ARBA" id="ARBA00022723"/>
    </source>
</evidence>
<feature type="active site" description="For EPSP synthase activity" evidence="21">
    <location>
        <position position="906"/>
    </location>
</feature>
<feature type="binding site" evidence="21">
    <location>
        <begin position="956"/>
        <end position="963"/>
    </location>
    <ligand>
        <name>ATP</name>
        <dbReference type="ChEBI" id="CHEBI:30616"/>
    </ligand>
</feature>
<comment type="similarity">
    <text evidence="21">In the N-terminal section; belongs to the sugar phosphate cyclases superfamily. Dehydroquinate synthase family.</text>
</comment>
<dbReference type="InterPro" id="IPR036291">
    <property type="entry name" value="NAD(P)-bd_dom_sf"/>
</dbReference>
<feature type="domain" description="3-dehydroquinate synthase C-terminal" evidence="28">
    <location>
        <begin position="271"/>
        <end position="435"/>
    </location>
</feature>
<feature type="binding site" evidence="21">
    <location>
        <begin position="340"/>
        <end position="344"/>
    </location>
    <ligand>
        <name>7-phospho-2-dehydro-3-deoxy-D-arabino-heptonate</name>
        <dbReference type="ChEBI" id="CHEBI:58394"/>
    </ligand>
</feature>
<evidence type="ECO:0000256" key="14">
    <source>
        <dbReference type="ARBA" id="ARBA00022857"/>
    </source>
</evidence>
<keyword evidence="11 21" id="KW-0418">Kinase</keyword>
<dbReference type="InterPro" id="IPR001986">
    <property type="entry name" value="Enolpyruvate_Tfrase_dom"/>
</dbReference>
<dbReference type="CDD" id="cd08195">
    <property type="entry name" value="DHQS"/>
    <property type="match status" value="1"/>
</dbReference>
<keyword evidence="14 21" id="KW-0521">NADP</keyword>
<dbReference type="Gene3D" id="3.20.20.70">
    <property type="entry name" value="Aldolase class I"/>
    <property type="match status" value="1"/>
</dbReference>
<dbReference type="GO" id="GO:0009073">
    <property type="term" value="P:aromatic amino acid family biosynthetic process"/>
    <property type="evidence" value="ECO:0007669"/>
    <property type="project" value="UniProtKB-UniRule"/>
</dbReference>
<evidence type="ECO:0000256" key="10">
    <source>
        <dbReference type="ARBA" id="ARBA00022741"/>
    </source>
</evidence>
<dbReference type="Gene3D" id="3.40.50.720">
    <property type="entry name" value="NAD(P)-binding Rossmann-like Domain"/>
    <property type="match status" value="1"/>
</dbReference>
<evidence type="ECO:0000313" key="30">
    <source>
        <dbReference type="Proteomes" id="UP001338582"/>
    </source>
</evidence>
<dbReference type="SUPFAM" id="SSF51569">
    <property type="entry name" value="Aldolase"/>
    <property type="match status" value="1"/>
</dbReference>
<keyword evidence="30" id="KW-1185">Reference proteome</keyword>
<comment type="similarity">
    <text evidence="5">Belongs to the EPSP synthase family.</text>
</comment>
<proteinExistence type="inferred from homology"/>
<dbReference type="Pfam" id="PF24621">
    <property type="entry name" value="DHQS_C"/>
    <property type="match status" value="1"/>
</dbReference>
<protein>
    <recommendedName>
        <fullName evidence="21">Pentafunctional AROM polypeptide</fullName>
    </recommendedName>
    <domain>
        <recommendedName>
            <fullName evidence="21">3-dehydroquinate synthase</fullName>
            <shortName evidence="21">DHQS</shortName>
            <ecNumber evidence="21">4.2.3.4</ecNumber>
        </recommendedName>
    </domain>
    <domain>
        <recommendedName>
            <fullName evidence="21">3-phosphoshikimate 1-carboxyvinyltransferase</fullName>
            <ecNumber evidence="21">2.5.1.19</ecNumber>
        </recommendedName>
        <alternativeName>
            <fullName evidence="21">5-enolpyruvylshikimate-3-phosphate synthase</fullName>
            <shortName evidence="21">EPSP synthase</shortName>
            <shortName evidence="21">EPSPS</shortName>
        </alternativeName>
    </domain>
    <domain>
        <recommendedName>
            <fullName evidence="21">Shikimate kinase</fullName>
            <shortName evidence="21">SK</shortName>
            <ecNumber evidence="21">2.7.1.71</ecNumber>
        </recommendedName>
    </domain>
    <domain>
        <recommendedName>
            <fullName evidence="21">3-dehydroquinate dehydratase</fullName>
            <shortName evidence="21">3-dehydroquinase</shortName>
            <ecNumber evidence="21">4.2.1.10</ecNumber>
        </recommendedName>
    </domain>
    <domain>
        <recommendedName>
            <fullName evidence="21">Shikimate dehydrogenase</fullName>
            <ecNumber evidence="21">1.1.1.25</ecNumber>
        </recommendedName>
    </domain>
</protein>
<dbReference type="FunFam" id="3.40.50.300:FF:001256">
    <property type="entry name" value="Pentafunctional AROM polypeptide"/>
    <property type="match status" value="1"/>
</dbReference>
<dbReference type="Gene3D" id="3.65.10.10">
    <property type="entry name" value="Enolpyruvate transferase domain"/>
    <property type="match status" value="2"/>
</dbReference>
<evidence type="ECO:0000256" key="13">
    <source>
        <dbReference type="ARBA" id="ARBA00022840"/>
    </source>
</evidence>
<keyword evidence="10 21" id="KW-0547">Nucleotide-binding</keyword>
<dbReference type="GO" id="GO:0005737">
    <property type="term" value="C:cytoplasm"/>
    <property type="evidence" value="ECO:0007669"/>
    <property type="project" value="UniProtKB-SubCell"/>
</dbReference>
<evidence type="ECO:0000256" key="3">
    <source>
        <dbReference type="ARBA" id="ARBA00006477"/>
    </source>
</evidence>
<feature type="active site" description="Proton acceptor; for 3-dehydroquinate synthase activity" evidence="21">
    <location>
        <position position="336"/>
    </location>
</feature>
<keyword evidence="7 21" id="KW-0028">Amino-acid biosynthesis</keyword>
<evidence type="ECO:0000256" key="7">
    <source>
        <dbReference type="ARBA" id="ARBA00022605"/>
    </source>
</evidence>
<dbReference type="PROSITE" id="PS00885">
    <property type="entry name" value="EPSP_SYNTHASE_2"/>
    <property type="match status" value="1"/>
</dbReference>
<feature type="binding site" evidence="21">
    <location>
        <position position="434"/>
    </location>
    <ligand>
        <name>7-phospho-2-dehydro-3-deoxy-D-arabino-heptonate</name>
        <dbReference type="ChEBI" id="CHEBI:58394"/>
    </ligand>
</feature>
<dbReference type="HAMAP" id="MF_00109">
    <property type="entry name" value="Shikimate_kinase"/>
    <property type="match status" value="1"/>
</dbReference>
<feature type="binding site" evidence="21">
    <location>
        <position position="270"/>
    </location>
    <ligand>
        <name>NAD(+)</name>
        <dbReference type="ChEBI" id="CHEBI:57540"/>
    </ligand>
</feature>
<feature type="region of interest" description="Shikimate dehydrogenase" evidence="21">
    <location>
        <begin position="1361"/>
        <end position="1641"/>
    </location>
</feature>
<dbReference type="GO" id="GO:0003855">
    <property type="term" value="F:3-dehydroquinate dehydratase activity"/>
    <property type="evidence" value="ECO:0007669"/>
    <property type="project" value="UniProtKB-UniRule"/>
</dbReference>
<evidence type="ECO:0000259" key="25">
    <source>
        <dbReference type="Pfam" id="PF01761"/>
    </source>
</evidence>
<comment type="function">
    <text evidence="21 22">The AROM polypeptide catalyzes 5 consecutive enzymatic reactions in prechorismate polyaromatic amino acid biosynthesis.</text>
</comment>
<dbReference type="EC" id="4.2.1.10" evidence="21"/>
<dbReference type="Gene3D" id="3.40.50.300">
    <property type="entry name" value="P-loop containing nucleotide triphosphate hydrolases"/>
    <property type="match status" value="1"/>
</dbReference>
<evidence type="ECO:0000256" key="20">
    <source>
        <dbReference type="ARBA" id="ARBA00048567"/>
    </source>
</evidence>
<evidence type="ECO:0000259" key="28">
    <source>
        <dbReference type="Pfam" id="PF24621"/>
    </source>
</evidence>
<gene>
    <name evidence="29" type="ORF">PUMCH_004886</name>
</gene>
<feature type="active site" description="Proton acceptor; for 3-dehydroquinate synthase activity" evidence="21">
    <location>
        <position position="351"/>
    </location>
</feature>
<evidence type="ECO:0000259" key="24">
    <source>
        <dbReference type="Pfam" id="PF01488"/>
    </source>
</evidence>
<dbReference type="SUPFAM" id="SSF55205">
    <property type="entry name" value="EPT/RTPC-like"/>
    <property type="match status" value="1"/>
</dbReference>
<evidence type="ECO:0000259" key="26">
    <source>
        <dbReference type="Pfam" id="PF08501"/>
    </source>
</evidence>
<feature type="binding site" evidence="21">
    <location>
        <position position="363"/>
    </location>
    <ligand>
        <name>Zn(2+)</name>
        <dbReference type="ChEBI" id="CHEBI:29105"/>
        <note>catalytic</note>
    </ligand>
</feature>
<dbReference type="NCBIfam" id="TIGR01809">
    <property type="entry name" value="Shik-DH-AROM"/>
    <property type="match status" value="1"/>
</dbReference>
<keyword evidence="16 21" id="KW-0057">Aromatic amino acid biosynthesis</keyword>
<dbReference type="Pfam" id="PF01761">
    <property type="entry name" value="DHQ_synthase"/>
    <property type="match status" value="1"/>
</dbReference>
<dbReference type="CDD" id="cd01065">
    <property type="entry name" value="NAD_bind_Shikimate_DH"/>
    <property type="match status" value="1"/>
</dbReference>
<keyword evidence="17 21" id="KW-0456">Lyase</keyword>
<sequence length="1641" mass="178868">MSIPTQVYQCRKCGSSPLEVYLCKYTPFSNPSIFIKSLNIQITPSRPFASLTTIVLPGPAPPCMIFSQTHTFWPRTNTPLNQMSKVQKVSILGRESIHVGFGIHSHIVEETLTNEKSSTYVIITDKNMEKTAPFQNLVAAFNEQLPVLRPDARLLQYSVSPGENNKSRETKAQVEDFLLLKGCTRDTVIVAVGGGVVGDMIGFVAATFMRGVRVIQVPSTLLAMVDSSIGGKTAVDTAVGKNFIGAFHQPRYVFVDVAFLSSLPARQFINGMAEVVKTAAIWNEAEFTRLENFAKTFIATVTADEIDLLSIKDAVVQTVLESIKVKADVVSKDEKESSLRNLLNFGHTIGHAIEAIVTPQALHGECVAVGMVKEAELARYWGILSPTAVARLVKCIAAYNLPTTIDDKIFLSAVGHKRHFIENNTLLDKMAIDKKNDGSKIRTVILEAIGKCYQLKAHEVSKQDLRFVLTDETLVYPFNKSAVPAESVVVPPGSKSISNRALILAALGQGTVRIKNLLHSDDTKHMLAAVAALKSAEISTEDNGDTIVVKGNGGNLITCDEELYLGNAGTASRFLTTVASLVGINKESNDYSILTGNARMQERPIGPLVDALRANGSDIEYLNNTGSLPLKIKAGKGLKGGRIELAATISSQYVSSILMCAPYADEEVTLSLVGGKPISQLYIDMTTAMMKDFGIEVTKSTTEEYTYHIPKGIYKNPEVYEVESDASSATYPLAFAALTGTSCTVPNIGSSSLQGDARFAVDVLKPMGCTVIQSATSTTVTGPPVGGLKALPHVDMEPMTDAFLTASVVAAVANESTPTQITGIANQRVKECNRIKAMVDELAKFGVHASELPDGISINGISIDSLKTPSLENHGICTYDDHRVAMSFSLLALMCKDPVLITERSCTGKTWPGWWDVLHTKFQIELDGYEEPLDVSERQSLARKAKNGQKSIFVIGMRAAGKSTISKWMAESLGFELLDVDTVFEKSHGDIRDYIKEHGWPKFREIEAQMLKTLLNENTVGHVISTGGGVVENAESRDLLKAYAKSGGIVLHLERNLDTTVEFLNSDASRPSLPGEIEEVWNKRRDLYHDCSNHYLYSIRWSDSTEAAHLKNTFLGFLDHVTGHGHVPVPHKRSFVVSVPVSDVNTYAKQLPEISLGCDAVEVRADLFKEYTPSFVAKQIALLRKYSSLPIMFTIRTKSQGGQIEDNDKLVETLSLLAIKLGVAYLSVPLTEKESTLKKIISQKGFTQFIASFVDASGELSWTDPEFDNLYNRAVTINADIVQFVGIAGSLQDNIDLEKFRASHTDIPLIAYNRGEQGKLSKIMNKLLTPVSNQIIKEQPEFEFTVVEINKAFGDIGGFFRNKFAVVGSPVSHSRSPFLHSALYKQLGLPYEFSTYESDNADEVFEKLMSAPDFGGLAVTIPLKLDIMKHVDELSESAQVIGAVNTVVPIDGQNGKFRGDNTDWFGITNSFTRAGFSSLDSAVNGLVIGSGGTARAAVYALKQLGCQKIYMINRTVSKLTPIKESLPDFNIEILDSAEAVASAEPVSLVVSCVPADKPLDETLAQNLNSLLTASAHTTNCHFLLDAAYKPRVTPVMQMAEKLGWAVIPGVEMLVNQGVLQFEIHTGFSASYHVAHDAVFSE</sequence>
<dbReference type="InterPro" id="IPR013792">
    <property type="entry name" value="RNA3'P_cycl/enolpyr_Trfase_a/b"/>
</dbReference>
<evidence type="ECO:0000256" key="21">
    <source>
        <dbReference type="HAMAP-Rule" id="MF_03143"/>
    </source>
</evidence>
<evidence type="ECO:0000256" key="5">
    <source>
        <dbReference type="ARBA" id="ARBA00009948"/>
    </source>
</evidence>
<feature type="domain" description="Quinate/shikimate 5-dehydrogenase/glutamyl-tRNA reductase" evidence="24">
    <location>
        <begin position="1484"/>
        <end position="1561"/>
    </location>
</feature>
<dbReference type="PIRSF" id="PIRSF000514">
    <property type="entry name" value="Pentafunct_AroM"/>
    <property type="match status" value="1"/>
</dbReference>
<dbReference type="Pfam" id="PF01488">
    <property type="entry name" value="Shikimate_DH"/>
    <property type="match status" value="1"/>
</dbReference>
<dbReference type="GO" id="GO:0003866">
    <property type="term" value="F:3-phosphoshikimate 1-carboxyvinyltransferase activity"/>
    <property type="evidence" value="ECO:0007669"/>
    <property type="project" value="UniProtKB-UniRule"/>
</dbReference>
<feature type="binding site" evidence="21">
    <location>
        <position position="274"/>
    </location>
    <ligand>
        <name>Zn(2+)</name>
        <dbReference type="ChEBI" id="CHEBI:29105"/>
        <note>catalytic</note>
    </ligand>
</feature>
<comment type="catalytic activity">
    <reaction evidence="19">
        <text>3-phosphoshikimate + phosphoenolpyruvate = 5-O-(1-carboxyvinyl)-3-phosphoshikimate + phosphate</text>
        <dbReference type="Rhea" id="RHEA:21256"/>
        <dbReference type="ChEBI" id="CHEBI:43474"/>
        <dbReference type="ChEBI" id="CHEBI:57701"/>
        <dbReference type="ChEBI" id="CHEBI:58702"/>
        <dbReference type="ChEBI" id="CHEBI:145989"/>
        <dbReference type="EC" id="2.5.1.19"/>
    </reaction>
    <physiologicalReaction direction="left-to-right" evidence="19">
        <dbReference type="Rhea" id="RHEA:21257"/>
    </physiologicalReaction>
</comment>
<comment type="similarity">
    <text evidence="22">In the N-terminal section; belongs to the dehydroquinate synthase family.</text>
</comment>
<dbReference type="FunFam" id="3.40.50.1970:FF:000007">
    <property type="entry name" value="Pentafunctional AROM polypeptide"/>
    <property type="match status" value="1"/>
</dbReference>
<dbReference type="InterPro" id="IPR056179">
    <property type="entry name" value="DHQS_C"/>
</dbReference>
<comment type="similarity">
    <text evidence="21 22">In the 2nd section; belongs to the EPSP synthase family.</text>
</comment>
<dbReference type="InterPro" id="IPR046346">
    <property type="entry name" value="Aminoacid_DH-like_N_sf"/>
</dbReference>
<evidence type="ECO:0000259" key="23">
    <source>
        <dbReference type="Pfam" id="PF00275"/>
    </source>
</evidence>
<keyword evidence="18 21" id="KW-0511">Multifunctional enzyme</keyword>
<name>A0AAX4HFX1_9ASCO</name>
<dbReference type="GO" id="GO:0046872">
    <property type="term" value="F:metal ion binding"/>
    <property type="evidence" value="ECO:0007669"/>
    <property type="project" value="UniProtKB-UniRule"/>
</dbReference>
<feature type="binding site" evidence="21">
    <location>
        <position position="347"/>
    </location>
    <ligand>
        <name>7-phospho-2-dehydro-3-deoxy-D-arabino-heptonate</name>
        <dbReference type="ChEBI" id="CHEBI:58394"/>
    </ligand>
</feature>
<dbReference type="HAMAP" id="MF_00210">
    <property type="entry name" value="EPSP_synth"/>
    <property type="match status" value="1"/>
</dbReference>
<dbReference type="GO" id="GO:0004765">
    <property type="term" value="F:shikimate kinase activity"/>
    <property type="evidence" value="ECO:0007669"/>
    <property type="project" value="UniProtKB-UniRule"/>
</dbReference>
<dbReference type="SUPFAM" id="SSF52540">
    <property type="entry name" value="P-loop containing nucleoside triphosphate hydrolases"/>
    <property type="match status" value="1"/>
</dbReference>
<dbReference type="Gene3D" id="3.40.50.10860">
    <property type="entry name" value="Leucine Dehydrogenase, chain A, domain 1"/>
    <property type="match status" value="1"/>
</dbReference>
<comment type="caution">
    <text evidence="21">Lacks conserved residue(s) required for the propagation of feature annotation.</text>
</comment>
<evidence type="ECO:0000256" key="15">
    <source>
        <dbReference type="ARBA" id="ARBA00023002"/>
    </source>
</evidence>
<evidence type="ECO:0000313" key="29">
    <source>
        <dbReference type="EMBL" id="WPK27497.1"/>
    </source>
</evidence>
<dbReference type="RefSeq" id="XP_062879875.1">
    <property type="nucleotide sequence ID" value="XM_063023805.1"/>
</dbReference>
<dbReference type="EMBL" id="CP138899">
    <property type="protein sequence ID" value="WPK27497.1"/>
    <property type="molecule type" value="Genomic_DNA"/>
</dbReference>
<keyword evidence="9 21" id="KW-0479">Metal-binding</keyword>
<dbReference type="SUPFAM" id="SSF56796">
    <property type="entry name" value="Dehydroquinate synthase-like"/>
    <property type="match status" value="1"/>
</dbReference>
<evidence type="ECO:0000256" key="19">
    <source>
        <dbReference type="ARBA" id="ARBA00044633"/>
    </source>
</evidence>
<dbReference type="SUPFAM" id="SSF53223">
    <property type="entry name" value="Aminoacid dehydrogenase-like, N-terminal domain"/>
    <property type="match status" value="1"/>
</dbReference>
<dbReference type="HAMAP" id="MF_03143">
    <property type="entry name" value="Pentafunct_AroM"/>
    <property type="match status" value="1"/>
</dbReference>
<evidence type="ECO:0000256" key="17">
    <source>
        <dbReference type="ARBA" id="ARBA00023239"/>
    </source>
</evidence>
<feature type="region of interest" description="3-dehydroquinate synthase" evidence="21">
    <location>
        <begin position="1"/>
        <end position="462"/>
    </location>
</feature>
<dbReference type="Pfam" id="PF08501">
    <property type="entry name" value="Shikimate_dh_N"/>
    <property type="match status" value="1"/>
</dbReference>
<evidence type="ECO:0000256" key="22">
    <source>
        <dbReference type="PIRNR" id="PIRNR000514"/>
    </source>
</evidence>
<comment type="similarity">
    <text evidence="21 22">In the 4th section; belongs to the type-I 3-dehydroquinase family.</text>
</comment>
<dbReference type="Pfam" id="PF01487">
    <property type="entry name" value="DHquinase_I"/>
    <property type="match status" value="1"/>
</dbReference>
<comment type="catalytic activity">
    <reaction evidence="21 22">
        <text>shikimate + NADP(+) = 3-dehydroshikimate + NADPH + H(+)</text>
        <dbReference type="Rhea" id="RHEA:17737"/>
        <dbReference type="ChEBI" id="CHEBI:15378"/>
        <dbReference type="ChEBI" id="CHEBI:16630"/>
        <dbReference type="ChEBI" id="CHEBI:36208"/>
        <dbReference type="ChEBI" id="CHEBI:57783"/>
        <dbReference type="ChEBI" id="CHEBI:58349"/>
        <dbReference type="EC" id="1.1.1.25"/>
    </reaction>
</comment>
<keyword evidence="12 21" id="KW-0862">Zinc</keyword>
<dbReference type="EC" id="4.2.3.4" evidence="21"/>
<dbReference type="NCBIfam" id="TIGR01357">
    <property type="entry name" value="aroB"/>
    <property type="match status" value="1"/>
</dbReference>
<comment type="similarity">
    <text evidence="3">In the 2nd section; belongs to the type-I 3-dehydroquinase family.</text>
</comment>
<dbReference type="Pfam" id="PF01202">
    <property type="entry name" value="SKI"/>
    <property type="match status" value="1"/>
</dbReference>
<comment type="cofactor">
    <cofactor evidence="21 22">
        <name>Zn(2+)</name>
        <dbReference type="ChEBI" id="CHEBI:29105"/>
    </cofactor>
    <text evidence="21 22">Binds 2 Zn(2+) ions per subunit.</text>
</comment>
<comment type="catalytic activity">
    <reaction evidence="21 22">
        <text>3-dehydroquinate = 3-dehydroshikimate + H2O</text>
        <dbReference type="Rhea" id="RHEA:21096"/>
        <dbReference type="ChEBI" id="CHEBI:15377"/>
        <dbReference type="ChEBI" id="CHEBI:16630"/>
        <dbReference type="ChEBI" id="CHEBI:32364"/>
        <dbReference type="EC" id="4.2.1.10"/>
    </reaction>
</comment>
<feature type="domain" description="SDH C-terminal" evidence="27">
    <location>
        <begin position="1609"/>
        <end position="1638"/>
    </location>
</feature>
<dbReference type="SUPFAM" id="SSF51735">
    <property type="entry name" value="NAD(P)-binding Rossmann-fold domains"/>
    <property type="match status" value="1"/>
</dbReference>
<dbReference type="InterPro" id="IPR027417">
    <property type="entry name" value="P-loop_NTPase"/>
</dbReference>
<evidence type="ECO:0000256" key="4">
    <source>
        <dbReference type="ARBA" id="ARBA00009349"/>
    </source>
</evidence>
<comment type="catalytic activity">
    <reaction evidence="21 22">
        <text>7-phospho-2-dehydro-3-deoxy-D-arabino-heptonate = 3-dehydroquinate + phosphate</text>
        <dbReference type="Rhea" id="RHEA:21968"/>
        <dbReference type="ChEBI" id="CHEBI:32364"/>
        <dbReference type="ChEBI" id="CHEBI:43474"/>
        <dbReference type="ChEBI" id="CHEBI:58394"/>
        <dbReference type="EC" id="4.2.3.4"/>
    </reaction>
</comment>
<dbReference type="PROSITE" id="PS01128">
    <property type="entry name" value="SHIKIMATE_KINASE"/>
    <property type="match status" value="1"/>
</dbReference>
<comment type="pathway">
    <text evidence="21 22">Metabolic intermediate biosynthesis; chorismate biosynthesis; chorismate from D-erythrose 4-phosphate and phosphoenolpyruvate: step 4/7.</text>
</comment>
<feature type="domain" description="Shikimate dehydrogenase substrate binding N-terminal" evidence="26">
    <location>
        <begin position="1366"/>
        <end position="1447"/>
    </location>
</feature>
<comment type="similarity">
    <text evidence="21 22">In the C-terminal section; belongs to the shikimate dehydrogenase family.</text>
</comment>
<dbReference type="Proteomes" id="UP001338582">
    <property type="component" value="Chromosome 6"/>
</dbReference>
<dbReference type="InterPro" id="IPR031322">
    <property type="entry name" value="Shikimate/glucono_kinase"/>
</dbReference>
<organism evidence="29 30">
    <name type="scientific">Australozyma saopauloensis</name>
    <dbReference type="NCBI Taxonomy" id="291208"/>
    <lineage>
        <taxon>Eukaryota</taxon>
        <taxon>Fungi</taxon>
        <taxon>Dikarya</taxon>
        <taxon>Ascomycota</taxon>
        <taxon>Saccharomycotina</taxon>
        <taxon>Pichiomycetes</taxon>
        <taxon>Metschnikowiaceae</taxon>
        <taxon>Australozyma</taxon>
    </lineage>
</organism>
<dbReference type="InterPro" id="IPR010110">
    <property type="entry name" value="Shikimate_DH_AroM-type"/>
</dbReference>
<evidence type="ECO:0000256" key="16">
    <source>
        <dbReference type="ARBA" id="ARBA00023141"/>
    </source>
</evidence>
<comment type="similarity">
    <text evidence="21 22">In the 3rd section; belongs to the shikimate kinase family.</text>
</comment>
<dbReference type="GO" id="GO:0009423">
    <property type="term" value="P:chorismate biosynthetic process"/>
    <property type="evidence" value="ECO:0007669"/>
    <property type="project" value="UniProtKB-UniRule"/>
</dbReference>
<dbReference type="PANTHER" id="PTHR21090:SF5">
    <property type="entry name" value="PENTAFUNCTIONAL AROM POLYPEPTIDE"/>
    <property type="match status" value="1"/>
</dbReference>
<dbReference type="InterPro" id="IPR001381">
    <property type="entry name" value="DHquinase_I"/>
</dbReference>
<evidence type="ECO:0000256" key="2">
    <source>
        <dbReference type="ARBA" id="ARBA00004842"/>
    </source>
</evidence>
<feature type="binding site" evidence="21">
    <location>
        <begin position="259"/>
        <end position="262"/>
    </location>
    <ligand>
        <name>NAD(+)</name>
        <dbReference type="ChEBI" id="CHEBI:57540"/>
    </ligand>
</feature>
<dbReference type="Pfam" id="PF00275">
    <property type="entry name" value="EPSP_synthase"/>
    <property type="match status" value="1"/>
</dbReference>
<comment type="pathway">
    <text evidence="1 21 22">Metabolic intermediate biosynthesis; chorismate biosynthesis; chorismate from D-erythrose 4-phosphate and phosphoenolpyruvate: step 6/7.</text>
</comment>
<dbReference type="InterPro" id="IPR013785">
    <property type="entry name" value="Aldolase_TIM"/>
</dbReference>
<keyword evidence="6 21" id="KW-0963">Cytoplasm</keyword>
<evidence type="ECO:0000256" key="12">
    <source>
        <dbReference type="ARBA" id="ARBA00022833"/>
    </source>
</evidence>
<dbReference type="NCBIfam" id="TIGR01356">
    <property type="entry name" value="aroA"/>
    <property type="match status" value="1"/>
</dbReference>
<dbReference type="InterPro" id="IPR023000">
    <property type="entry name" value="Shikimate_kinase_CS"/>
</dbReference>
<evidence type="ECO:0000256" key="18">
    <source>
        <dbReference type="ARBA" id="ARBA00023268"/>
    </source>
</evidence>
<dbReference type="InterPro" id="IPR006264">
    <property type="entry name" value="EPSP_synthase"/>
</dbReference>
<dbReference type="InterPro" id="IPR023193">
    <property type="entry name" value="EPSP_synthase_CS"/>
</dbReference>
<dbReference type="Gene3D" id="3.40.50.1970">
    <property type="match status" value="1"/>
</dbReference>
<evidence type="ECO:0000256" key="8">
    <source>
        <dbReference type="ARBA" id="ARBA00022679"/>
    </source>
</evidence>
<feature type="binding site" evidence="21">
    <location>
        <position position="326"/>
    </location>
    <ligand>
        <name>7-phospho-2-dehydro-3-deoxy-D-arabino-heptonate</name>
        <dbReference type="ChEBI" id="CHEBI:58394"/>
    </ligand>
</feature>
<dbReference type="EC" id="1.1.1.25" evidence="21"/>
<feature type="binding site" evidence="21">
    <location>
        <position position="363"/>
    </location>
    <ligand>
        <name>7-phospho-2-dehydro-3-deoxy-D-arabino-heptonate</name>
        <dbReference type="ChEBI" id="CHEBI:58394"/>
    </ligand>
</feature>